<dbReference type="Proteomes" id="UP001151752">
    <property type="component" value="Chromosome 3"/>
</dbReference>
<keyword evidence="2" id="KW-1185">Reference proteome</keyword>
<organism evidence="1 2">
    <name type="scientific">Salix koriyanagi</name>
    <dbReference type="NCBI Taxonomy" id="2511006"/>
    <lineage>
        <taxon>Eukaryota</taxon>
        <taxon>Viridiplantae</taxon>
        <taxon>Streptophyta</taxon>
        <taxon>Embryophyta</taxon>
        <taxon>Tracheophyta</taxon>
        <taxon>Spermatophyta</taxon>
        <taxon>Magnoliopsida</taxon>
        <taxon>eudicotyledons</taxon>
        <taxon>Gunneridae</taxon>
        <taxon>Pentapetalae</taxon>
        <taxon>rosids</taxon>
        <taxon>fabids</taxon>
        <taxon>Malpighiales</taxon>
        <taxon>Salicaceae</taxon>
        <taxon>Saliceae</taxon>
        <taxon>Salix</taxon>
    </lineage>
</organism>
<evidence type="ECO:0000313" key="1">
    <source>
        <dbReference type="EMBL" id="KAJ6695550.1"/>
    </source>
</evidence>
<sequence length="48" mass="5530">MNFCKNGSITMLSYNGLLYWINSNARLWPGSNFFPTVRILFGMLNLVD</sequence>
<reference evidence="1" key="2">
    <citation type="journal article" date="2023" name="Int. J. Mol. Sci.">
        <title>De Novo Assembly and Annotation of 11 Diverse Shrub Willow (Salix) Genomes Reveals Novel Gene Organization in Sex-Linked Regions.</title>
        <authorList>
            <person name="Hyden B."/>
            <person name="Feng K."/>
            <person name="Yates T.B."/>
            <person name="Jawdy S."/>
            <person name="Cereghino C."/>
            <person name="Smart L.B."/>
            <person name="Muchero W."/>
        </authorList>
    </citation>
    <scope>NUCLEOTIDE SEQUENCE</scope>
    <source>
        <tissue evidence="1">Shoot tip</tissue>
    </source>
</reference>
<dbReference type="AlphaFoldDB" id="A0A9Q0SZZ2"/>
<evidence type="ECO:0000313" key="2">
    <source>
        <dbReference type="Proteomes" id="UP001151752"/>
    </source>
</evidence>
<protein>
    <submittedName>
        <fullName evidence="1">Uncharacterized protein</fullName>
    </submittedName>
</protein>
<proteinExistence type="predicted"/>
<comment type="caution">
    <text evidence="1">The sequence shown here is derived from an EMBL/GenBank/DDBJ whole genome shotgun (WGS) entry which is preliminary data.</text>
</comment>
<accession>A0A9Q0SZZ2</accession>
<gene>
    <name evidence="1" type="ORF">OIU74_014628</name>
</gene>
<dbReference type="EMBL" id="JAPFFM010000017">
    <property type="protein sequence ID" value="KAJ6695550.1"/>
    <property type="molecule type" value="Genomic_DNA"/>
</dbReference>
<reference evidence="1" key="1">
    <citation type="submission" date="2022-11" db="EMBL/GenBank/DDBJ databases">
        <authorList>
            <person name="Hyden B.L."/>
            <person name="Feng K."/>
            <person name="Yates T."/>
            <person name="Jawdy S."/>
            <person name="Smart L.B."/>
            <person name="Muchero W."/>
        </authorList>
    </citation>
    <scope>NUCLEOTIDE SEQUENCE</scope>
    <source>
        <tissue evidence="1">Shoot tip</tissue>
    </source>
</reference>
<name>A0A9Q0SZZ2_9ROSI</name>